<dbReference type="AlphaFoldDB" id="A0A4S4NQR9"/>
<dbReference type="EMBL" id="SRKY01000001">
    <property type="protein sequence ID" value="THH38550.1"/>
    <property type="molecule type" value="Genomic_DNA"/>
</dbReference>
<accession>A0A4S4NQR9</accession>
<keyword evidence="1" id="KW-0812">Transmembrane</keyword>
<dbReference type="OrthoDB" id="581211at2"/>
<feature type="transmembrane region" description="Helical" evidence="1">
    <location>
        <begin position="115"/>
        <end position="135"/>
    </location>
</feature>
<keyword evidence="1" id="KW-0472">Membrane</keyword>
<evidence type="ECO:0000313" key="3">
    <source>
        <dbReference type="Proteomes" id="UP000306602"/>
    </source>
</evidence>
<dbReference type="Gene3D" id="3.40.1090.10">
    <property type="entry name" value="Cytosolic phospholipase A2 catalytic domain"/>
    <property type="match status" value="1"/>
</dbReference>
<keyword evidence="1" id="KW-1133">Transmembrane helix</keyword>
<keyword evidence="3" id="KW-1185">Reference proteome</keyword>
<feature type="transmembrane region" description="Helical" evidence="1">
    <location>
        <begin position="12"/>
        <end position="41"/>
    </location>
</feature>
<feature type="transmembrane region" description="Helical" evidence="1">
    <location>
        <begin position="253"/>
        <end position="272"/>
    </location>
</feature>
<feature type="transmembrane region" description="Helical" evidence="1">
    <location>
        <begin position="279"/>
        <end position="296"/>
    </location>
</feature>
<reference evidence="2 3" key="1">
    <citation type="submission" date="2019-04" db="EMBL/GenBank/DDBJ databases">
        <title>Shimia ponticola sp. nov., isolated from seawater.</title>
        <authorList>
            <person name="Kim Y.-O."/>
            <person name="Yoon J.-H."/>
        </authorList>
    </citation>
    <scope>NUCLEOTIDE SEQUENCE [LARGE SCALE GENOMIC DNA]</scope>
    <source>
        <strain evidence="2 3">MYP11</strain>
    </source>
</reference>
<feature type="transmembrane region" description="Helical" evidence="1">
    <location>
        <begin position="230"/>
        <end position="247"/>
    </location>
</feature>
<protein>
    <recommendedName>
        <fullName evidence="4">PNPLA domain-containing protein</fullName>
    </recommendedName>
</protein>
<evidence type="ECO:0000313" key="2">
    <source>
        <dbReference type="EMBL" id="THH38550.1"/>
    </source>
</evidence>
<sequence>MVDFLIRAPGRILRFVWTLLTGVLPRAPSSFVLTLALYAMLSLSGDSLGLSNVFRDVPGEHDALDVPTLLASPTAWTSAMIMFAAGIIMTYPCFQWLAAQSRESHSHRSDRAQMLRLLIGGMILIYALLGFAWWRADQSTLTPPLEYARAAIGAVFGAAAFAAGFFLSQFYLDRLRHHLHHVLGWVASLGGRMRTRARVQHKSGAFGDSVVAASRASEAQLAQAEQSLRAFFFALVFGAAMIIAVKLDAVVPAVPIFVLILCVYLFVQFYGALNAPLRVVLVIGLAGWFLAVHLFSQTGGFKTTFAGIAGAQGGDLYDAPLPLDTETAKLGQCSNGGAAGGALSFETAMEAWLARSQVAQGREKPKLLIVATSGGAYRASYWTGLVLDQLIAEARTPGTLFAGLPDAVRFLTGASGGMVGAGYFTAMASPDGWPDKTLIEQLNADIEAAQILPRPADDQDGRYYYRVANPIARDSLSALARQFLVRDAPSLFHPFRLEVDRGKVLERHWQTIRTDFAALRQGEAEGWRPSIILSPMVVETGQPLLVSNLDFGPFPEIDNREATEFFGLFPCARSSFALSTGVRMSATFPYISPATSLPTAPQRRVVDAGYFDNFGIAIVNALLSPDEAGCVSQAEGFCLADWLAEHTSGVIVLEIRAFALNTKDEPAEACEPPKEDTDKFRGFEFFTSPVEAVLSARARSQVIRNDQGWRRLEDLYATRAATSDLPLTRITLVNCAKGTLNWWVPPDEMTLMEQNFVTVWSGDAATGRARQKLADRRGDEFNRAQGSGMRQRLLNAWLE</sequence>
<dbReference type="RefSeq" id="WP_136461443.1">
    <property type="nucleotide sequence ID" value="NZ_SRKY01000001.1"/>
</dbReference>
<comment type="caution">
    <text evidence="2">The sequence shown here is derived from an EMBL/GenBank/DDBJ whole genome shotgun (WGS) entry which is preliminary data.</text>
</comment>
<organism evidence="2 3">
    <name type="scientific">Aliishimia ponticola</name>
    <dbReference type="NCBI Taxonomy" id="2499833"/>
    <lineage>
        <taxon>Bacteria</taxon>
        <taxon>Pseudomonadati</taxon>
        <taxon>Pseudomonadota</taxon>
        <taxon>Alphaproteobacteria</taxon>
        <taxon>Rhodobacterales</taxon>
        <taxon>Paracoccaceae</taxon>
        <taxon>Aliishimia</taxon>
    </lineage>
</organism>
<name>A0A4S4NQR9_9RHOB</name>
<evidence type="ECO:0000256" key="1">
    <source>
        <dbReference type="SAM" id="Phobius"/>
    </source>
</evidence>
<proteinExistence type="predicted"/>
<dbReference type="Proteomes" id="UP000306602">
    <property type="component" value="Unassembled WGS sequence"/>
</dbReference>
<gene>
    <name evidence="2" type="ORF">E4Z66_02985</name>
</gene>
<feature type="transmembrane region" description="Helical" evidence="1">
    <location>
        <begin position="75"/>
        <end position="94"/>
    </location>
</feature>
<feature type="transmembrane region" description="Helical" evidence="1">
    <location>
        <begin position="147"/>
        <end position="167"/>
    </location>
</feature>
<evidence type="ECO:0008006" key="4">
    <source>
        <dbReference type="Google" id="ProtNLM"/>
    </source>
</evidence>